<evidence type="ECO:0000313" key="18">
    <source>
        <dbReference type="Proteomes" id="UP000663866"/>
    </source>
</evidence>
<evidence type="ECO:0000313" key="12">
    <source>
        <dbReference type="EMBL" id="CAF3767042.1"/>
    </source>
</evidence>
<dbReference type="Proteomes" id="UP000676336">
    <property type="component" value="Unassembled WGS sequence"/>
</dbReference>
<evidence type="ECO:0008006" key="19">
    <source>
        <dbReference type="Google" id="ProtNLM"/>
    </source>
</evidence>
<dbReference type="EMBL" id="CAJNOW010013941">
    <property type="protein sequence ID" value="CAF1627335.1"/>
    <property type="molecule type" value="Genomic_DNA"/>
</dbReference>
<evidence type="ECO:0000313" key="8">
    <source>
        <dbReference type="EMBL" id="CAF1627335.1"/>
    </source>
</evidence>
<dbReference type="EMBL" id="CAJNRF010009680">
    <property type="protein sequence ID" value="CAF2112230.1"/>
    <property type="molecule type" value="Genomic_DNA"/>
</dbReference>
<accession>A0A816VDD9</accession>
<dbReference type="OrthoDB" id="6229630at2759"/>
<dbReference type="EMBL" id="CAJOBF010000310">
    <property type="protein sequence ID" value="CAF3795711.1"/>
    <property type="molecule type" value="Genomic_DNA"/>
</dbReference>
<evidence type="ECO:0000313" key="7">
    <source>
        <dbReference type="EMBL" id="CAF1620195.1"/>
    </source>
</evidence>
<keyword evidence="2" id="KW-0813">Transport</keyword>
<sequence>MASFIMKQMMGSQLDKVKELTGGDGDKKEGGNDEEDPELNVNSLFLSAPSTNTTRRFSLVPPFAKSTPSSPSTTPTILRRKSMVESPAVAEARREAEEKRDAKYAKMERQREEVRQTIREKYNIKKKEEAIPLPPPCEGRLTADKKGPIPLPDDDDSFDPVKMATNALNTITDKLPFKLPWK</sequence>
<gene>
    <name evidence="14" type="ORF">BYL167_LOCUS2885</name>
    <name evidence="7" type="ORF">CJN711_LOCUS37794</name>
    <name evidence="16" type="ORF">GIL414_LOCUS4659</name>
    <name evidence="8" type="ORF">KQP761_LOCUS25576</name>
    <name evidence="9" type="ORF">MBJ925_LOCUS9907</name>
    <name evidence="12" type="ORF">OVN521_LOCUS2017</name>
    <name evidence="15" type="ORF">SMN809_LOCUS2048</name>
    <name evidence="13" type="ORF">UXM345_LOCUS4505</name>
    <name evidence="10" type="ORF">WKI299_LOCUS22476</name>
    <name evidence="11" type="ORF">XDN619_LOCUS27830</name>
</gene>
<feature type="region of interest" description="Disordered" evidence="6">
    <location>
        <begin position="126"/>
        <end position="160"/>
    </location>
</feature>
<evidence type="ECO:0000256" key="3">
    <source>
        <dbReference type="ARBA" id="ARBA00022483"/>
    </source>
</evidence>
<feature type="compositionally biased region" description="Basic and acidic residues" evidence="6">
    <location>
        <begin position="15"/>
        <end position="31"/>
    </location>
</feature>
<dbReference type="Proteomes" id="UP000663866">
    <property type="component" value="Unassembled WGS sequence"/>
</dbReference>
<dbReference type="EMBL" id="CAJNRG010013219">
    <property type="protein sequence ID" value="CAF2146409.1"/>
    <property type="molecule type" value="Genomic_DNA"/>
</dbReference>
<dbReference type="Proteomes" id="UP000663856">
    <property type="component" value="Unassembled WGS sequence"/>
</dbReference>
<keyword evidence="18" id="KW-1185">Reference proteome</keyword>
<protein>
    <recommendedName>
        <fullName evidence="19">Complexin</fullName>
    </recommendedName>
</protein>
<evidence type="ECO:0000313" key="16">
    <source>
        <dbReference type="EMBL" id="CAF3864177.1"/>
    </source>
</evidence>
<dbReference type="Proteomes" id="UP000681967">
    <property type="component" value="Unassembled WGS sequence"/>
</dbReference>
<evidence type="ECO:0000256" key="5">
    <source>
        <dbReference type="ARBA" id="ARBA00037297"/>
    </source>
</evidence>
<comment type="similarity">
    <text evidence="1">Belongs to the complexin/synaphin family.</text>
</comment>
<evidence type="ECO:0000313" key="14">
    <source>
        <dbReference type="EMBL" id="CAF3798976.1"/>
    </source>
</evidence>
<feature type="compositionally biased region" description="Low complexity" evidence="6">
    <location>
        <begin position="66"/>
        <end position="76"/>
    </location>
</feature>
<dbReference type="GO" id="GO:0016079">
    <property type="term" value="P:synaptic vesicle exocytosis"/>
    <property type="evidence" value="ECO:0007669"/>
    <property type="project" value="TreeGrafter"/>
</dbReference>
<dbReference type="Proteomes" id="UP000663887">
    <property type="component" value="Unassembled WGS sequence"/>
</dbReference>
<feature type="region of interest" description="Disordered" evidence="6">
    <location>
        <begin position="60"/>
        <end position="111"/>
    </location>
</feature>
<evidence type="ECO:0000256" key="2">
    <source>
        <dbReference type="ARBA" id="ARBA00022448"/>
    </source>
</evidence>
<dbReference type="EMBL" id="CAJOBH010000527">
    <property type="protein sequence ID" value="CAF3798976.1"/>
    <property type="molecule type" value="Genomic_DNA"/>
</dbReference>
<keyword evidence="4" id="KW-0532">Neurotransmitter transport</keyword>
<evidence type="ECO:0000313" key="11">
    <source>
        <dbReference type="EMBL" id="CAF2146409.1"/>
    </source>
</evidence>
<feature type="region of interest" description="Disordered" evidence="6">
    <location>
        <begin position="1"/>
        <end position="39"/>
    </location>
</feature>
<organism evidence="10 17">
    <name type="scientific">Rotaria magnacalcarata</name>
    <dbReference type="NCBI Taxonomy" id="392030"/>
    <lineage>
        <taxon>Eukaryota</taxon>
        <taxon>Metazoa</taxon>
        <taxon>Spiralia</taxon>
        <taxon>Gnathifera</taxon>
        <taxon>Rotifera</taxon>
        <taxon>Eurotatoria</taxon>
        <taxon>Bdelloidea</taxon>
        <taxon>Philodinida</taxon>
        <taxon>Philodinidae</taxon>
        <taxon>Rotaria</taxon>
    </lineage>
</organism>
<reference evidence="10" key="1">
    <citation type="submission" date="2021-02" db="EMBL/GenBank/DDBJ databases">
        <authorList>
            <person name="Nowell W R."/>
        </authorList>
    </citation>
    <scope>NUCLEOTIDE SEQUENCE</scope>
</reference>
<dbReference type="GO" id="GO:0043195">
    <property type="term" value="C:terminal bouton"/>
    <property type="evidence" value="ECO:0007669"/>
    <property type="project" value="TreeGrafter"/>
</dbReference>
<dbReference type="Pfam" id="PF05835">
    <property type="entry name" value="Synaphin"/>
    <property type="match status" value="2"/>
</dbReference>
<evidence type="ECO:0000313" key="9">
    <source>
        <dbReference type="EMBL" id="CAF2030689.1"/>
    </source>
</evidence>
<name>A0A816VDD9_9BILA</name>
<dbReference type="GO" id="GO:0019905">
    <property type="term" value="F:syntaxin binding"/>
    <property type="evidence" value="ECO:0007669"/>
    <property type="project" value="InterPro"/>
</dbReference>
<proteinExistence type="inferred from homology"/>
<dbReference type="EMBL" id="CAJNRE010003915">
    <property type="protein sequence ID" value="CAF2030689.1"/>
    <property type="molecule type" value="Genomic_DNA"/>
</dbReference>
<dbReference type="GO" id="GO:0046928">
    <property type="term" value="P:regulation of neurotransmitter secretion"/>
    <property type="evidence" value="ECO:0007669"/>
    <property type="project" value="TreeGrafter"/>
</dbReference>
<dbReference type="Proteomes" id="UP000663842">
    <property type="component" value="Unassembled WGS sequence"/>
</dbReference>
<dbReference type="Proteomes" id="UP000663824">
    <property type="component" value="Unassembled WGS sequence"/>
</dbReference>
<comment type="caution">
    <text evidence="10">The sequence shown here is derived from an EMBL/GenBank/DDBJ whole genome shotgun (WGS) entry which is preliminary data.</text>
</comment>
<evidence type="ECO:0000313" key="17">
    <source>
        <dbReference type="Proteomes" id="UP000663856"/>
    </source>
</evidence>
<dbReference type="Proteomes" id="UP000663834">
    <property type="component" value="Unassembled WGS sequence"/>
</dbReference>
<dbReference type="PANTHER" id="PTHR16705:SF4">
    <property type="entry name" value="COMPLEXIN"/>
    <property type="match status" value="1"/>
</dbReference>
<dbReference type="EMBL" id="CAJOBJ010001151">
    <property type="protein sequence ID" value="CAF3864177.1"/>
    <property type="molecule type" value="Genomic_DNA"/>
</dbReference>
<dbReference type="SUPFAM" id="SSF58038">
    <property type="entry name" value="SNARE fusion complex"/>
    <property type="match status" value="1"/>
</dbReference>
<feature type="compositionally biased region" description="Basic and acidic residues" evidence="6">
    <location>
        <begin position="91"/>
        <end position="111"/>
    </location>
</feature>
<dbReference type="InterPro" id="IPR008849">
    <property type="entry name" value="Synaphin"/>
</dbReference>
<evidence type="ECO:0000313" key="13">
    <source>
        <dbReference type="EMBL" id="CAF3795711.1"/>
    </source>
</evidence>
<evidence type="ECO:0000256" key="1">
    <source>
        <dbReference type="ARBA" id="ARBA00005396"/>
    </source>
</evidence>
<dbReference type="EMBL" id="CAJNOV010018465">
    <property type="protein sequence ID" value="CAF1620195.1"/>
    <property type="molecule type" value="Genomic_DNA"/>
</dbReference>
<evidence type="ECO:0000256" key="4">
    <source>
        <dbReference type="ARBA" id="ARBA00022775"/>
    </source>
</evidence>
<evidence type="ECO:0000313" key="10">
    <source>
        <dbReference type="EMBL" id="CAF2112230.1"/>
    </source>
</evidence>
<dbReference type="Proteomes" id="UP000663855">
    <property type="component" value="Unassembled WGS sequence"/>
</dbReference>
<dbReference type="CDD" id="cd22808">
    <property type="entry name" value="Complexin_NTD_CPLX_I_II"/>
    <property type="match status" value="1"/>
</dbReference>
<dbReference type="GO" id="GO:0031201">
    <property type="term" value="C:SNARE complex"/>
    <property type="evidence" value="ECO:0007669"/>
    <property type="project" value="TreeGrafter"/>
</dbReference>
<evidence type="ECO:0000256" key="6">
    <source>
        <dbReference type="SAM" id="MobiDB-lite"/>
    </source>
</evidence>
<keyword evidence="3" id="KW-0268">Exocytosis</keyword>
<dbReference type="EMBL" id="CAJOBG010000150">
    <property type="protein sequence ID" value="CAF3767042.1"/>
    <property type="molecule type" value="Genomic_DNA"/>
</dbReference>
<dbReference type="Gene3D" id="1.20.5.580">
    <property type="entry name" value="Single Helix bin"/>
    <property type="match status" value="1"/>
</dbReference>
<dbReference type="PANTHER" id="PTHR16705">
    <property type="entry name" value="COMPLEXIN"/>
    <property type="match status" value="1"/>
</dbReference>
<dbReference type="EMBL" id="CAJOBI010000352">
    <property type="protein sequence ID" value="CAF3816753.1"/>
    <property type="molecule type" value="Genomic_DNA"/>
</dbReference>
<dbReference type="Proteomes" id="UP000681720">
    <property type="component" value="Unassembled WGS sequence"/>
</dbReference>
<evidence type="ECO:0000313" key="15">
    <source>
        <dbReference type="EMBL" id="CAF3816753.1"/>
    </source>
</evidence>
<comment type="function">
    <text evidence="5">Positively regulates a late step in synaptic vesicle exocytosis.</text>
</comment>
<dbReference type="AlphaFoldDB" id="A0A816VDD9"/>